<dbReference type="Proteomes" id="UP000600247">
    <property type="component" value="Unassembled WGS sequence"/>
</dbReference>
<dbReference type="EMBL" id="BMHY01000001">
    <property type="protein sequence ID" value="GGG59779.1"/>
    <property type="molecule type" value="Genomic_DNA"/>
</dbReference>
<dbReference type="AlphaFoldDB" id="A0A917GXW3"/>
<organism evidence="5 6">
    <name type="scientific">Paenibacillus radicis</name>
    <name type="common">ex Gao et al. 2016</name>
    <dbReference type="NCBI Taxonomy" id="1737354"/>
    <lineage>
        <taxon>Bacteria</taxon>
        <taxon>Bacillati</taxon>
        <taxon>Bacillota</taxon>
        <taxon>Bacilli</taxon>
        <taxon>Bacillales</taxon>
        <taxon>Paenibacillaceae</taxon>
        <taxon>Paenibacillus</taxon>
    </lineage>
</organism>
<evidence type="ECO:0000313" key="5">
    <source>
        <dbReference type="EMBL" id="GGG59779.1"/>
    </source>
</evidence>
<protein>
    <recommendedName>
        <fullName evidence="4">EamA domain-containing protein</fullName>
    </recommendedName>
</protein>
<dbReference type="RefSeq" id="WP_229691977.1">
    <property type="nucleotide sequence ID" value="NZ_BMHY01000001.1"/>
</dbReference>
<keyword evidence="6" id="KW-1185">Reference proteome</keyword>
<evidence type="ECO:0000259" key="4">
    <source>
        <dbReference type="Pfam" id="PF00892"/>
    </source>
</evidence>
<feature type="transmembrane region" description="Helical" evidence="3">
    <location>
        <begin position="39"/>
        <end position="56"/>
    </location>
</feature>
<comment type="subcellular location">
    <subcellularLocation>
        <location evidence="1">Endomembrane system</location>
        <topology evidence="1">Multi-pass membrane protein</topology>
    </subcellularLocation>
</comment>
<name>A0A917GXW3_9BACL</name>
<sequence length="58" mass="6452">MQSVAQKYTTAVSVAFLFSLEPIFSAIFAFLFLKEIVGLNSYIGAVFIIMGVFIANRR</sequence>
<reference evidence="5 6" key="1">
    <citation type="journal article" date="2014" name="Int. J. Syst. Evol. Microbiol.">
        <title>Complete genome sequence of Corynebacterium casei LMG S-19264T (=DSM 44701T), isolated from a smear-ripened cheese.</title>
        <authorList>
            <consortium name="US DOE Joint Genome Institute (JGI-PGF)"/>
            <person name="Walter F."/>
            <person name="Albersmeier A."/>
            <person name="Kalinowski J."/>
            <person name="Ruckert C."/>
        </authorList>
    </citation>
    <scope>NUCLEOTIDE SEQUENCE [LARGE SCALE GENOMIC DNA]</scope>
    <source>
        <strain evidence="5 6">CGMCC 1.15286</strain>
    </source>
</reference>
<keyword evidence="3" id="KW-0472">Membrane</keyword>
<evidence type="ECO:0000256" key="2">
    <source>
        <dbReference type="ARBA" id="ARBA00007362"/>
    </source>
</evidence>
<feature type="domain" description="EamA" evidence="4">
    <location>
        <begin position="3"/>
        <end position="56"/>
    </location>
</feature>
<dbReference type="Pfam" id="PF00892">
    <property type="entry name" value="EamA"/>
    <property type="match status" value="1"/>
</dbReference>
<gene>
    <name evidence="5" type="ORF">GCM10010918_11240</name>
</gene>
<proteinExistence type="inferred from homology"/>
<comment type="caution">
    <text evidence="5">The sequence shown here is derived from an EMBL/GenBank/DDBJ whole genome shotgun (WGS) entry which is preliminary data.</text>
</comment>
<dbReference type="InterPro" id="IPR000620">
    <property type="entry name" value="EamA_dom"/>
</dbReference>
<comment type="similarity">
    <text evidence="2">Belongs to the EamA transporter family.</text>
</comment>
<dbReference type="Gene3D" id="1.10.3730.20">
    <property type="match status" value="1"/>
</dbReference>
<dbReference type="SUPFAM" id="SSF103481">
    <property type="entry name" value="Multidrug resistance efflux transporter EmrE"/>
    <property type="match status" value="1"/>
</dbReference>
<evidence type="ECO:0000256" key="3">
    <source>
        <dbReference type="SAM" id="Phobius"/>
    </source>
</evidence>
<keyword evidence="3" id="KW-1133">Transmembrane helix</keyword>
<dbReference type="InterPro" id="IPR037185">
    <property type="entry name" value="EmrE-like"/>
</dbReference>
<dbReference type="GO" id="GO:0016020">
    <property type="term" value="C:membrane"/>
    <property type="evidence" value="ECO:0007669"/>
    <property type="project" value="InterPro"/>
</dbReference>
<evidence type="ECO:0000256" key="1">
    <source>
        <dbReference type="ARBA" id="ARBA00004127"/>
    </source>
</evidence>
<feature type="transmembrane region" description="Helical" evidence="3">
    <location>
        <begin position="12"/>
        <end position="33"/>
    </location>
</feature>
<evidence type="ECO:0000313" key="6">
    <source>
        <dbReference type="Proteomes" id="UP000600247"/>
    </source>
</evidence>
<accession>A0A917GXW3</accession>
<keyword evidence="3" id="KW-0812">Transmembrane</keyword>